<dbReference type="AlphaFoldDB" id="A0A6J4U5U8"/>
<proteinExistence type="predicted"/>
<dbReference type="EMBL" id="CADCWI010000002">
    <property type="protein sequence ID" value="CAA9539827.1"/>
    <property type="molecule type" value="Genomic_DNA"/>
</dbReference>
<protein>
    <recommendedName>
        <fullName evidence="2">DinB-like domain-containing protein</fullName>
    </recommendedName>
</protein>
<dbReference type="InterPro" id="IPR034660">
    <property type="entry name" value="DinB/YfiT-like"/>
</dbReference>
<dbReference type="InterPro" id="IPR007061">
    <property type="entry name" value="MST-like"/>
</dbReference>
<evidence type="ECO:0008006" key="2">
    <source>
        <dbReference type="Google" id="ProtNLM"/>
    </source>
</evidence>
<sequence>MKSSETDLLLQHLNGQRRHLLNTMDGLDDETLMQRMLPSRWSPAALVNHLTHDVERFWFRQVVANEPNGFTLSEGMEEAWWISDDAAPRDILDAYRAEIAYTDEIVRARSLDDEPLWWDESLFGPGSRPENLRDVILHVIAETATHAGHMDVVRELIDGKQNMVFTGEPSE</sequence>
<organism evidence="1">
    <name type="scientific">uncultured Thermomicrobiales bacterium</name>
    <dbReference type="NCBI Taxonomy" id="1645740"/>
    <lineage>
        <taxon>Bacteria</taxon>
        <taxon>Pseudomonadati</taxon>
        <taxon>Thermomicrobiota</taxon>
        <taxon>Thermomicrobia</taxon>
        <taxon>Thermomicrobiales</taxon>
        <taxon>environmental samples</taxon>
    </lineage>
</organism>
<accession>A0A6J4U5U8</accession>
<name>A0A6J4U5U8_9BACT</name>
<dbReference type="Gene3D" id="1.20.120.450">
    <property type="entry name" value="dinb family like domain"/>
    <property type="match status" value="1"/>
</dbReference>
<dbReference type="Pfam" id="PF04978">
    <property type="entry name" value="MST"/>
    <property type="match status" value="1"/>
</dbReference>
<gene>
    <name evidence="1" type="ORF">AVDCRST_MAG43-15</name>
</gene>
<reference evidence="1" key="1">
    <citation type="submission" date="2020-02" db="EMBL/GenBank/DDBJ databases">
        <authorList>
            <person name="Meier V. D."/>
        </authorList>
    </citation>
    <scope>NUCLEOTIDE SEQUENCE</scope>
    <source>
        <strain evidence="1">AVDCRST_MAG43</strain>
    </source>
</reference>
<dbReference type="SUPFAM" id="SSF109854">
    <property type="entry name" value="DinB/YfiT-like putative metalloenzymes"/>
    <property type="match status" value="1"/>
</dbReference>
<evidence type="ECO:0000313" key="1">
    <source>
        <dbReference type="EMBL" id="CAA9539827.1"/>
    </source>
</evidence>